<evidence type="ECO:0000259" key="2">
    <source>
        <dbReference type="PROSITE" id="PS51212"/>
    </source>
</evidence>
<dbReference type="SMART" id="SM00321">
    <property type="entry name" value="WSC"/>
    <property type="match status" value="1"/>
</dbReference>
<feature type="chain" id="PRO_5025434282" description="WSC domain-containing protein" evidence="1">
    <location>
        <begin position="24"/>
        <end position="129"/>
    </location>
</feature>
<dbReference type="Proteomes" id="UP000799302">
    <property type="component" value="Unassembled WGS sequence"/>
</dbReference>
<dbReference type="InterPro" id="IPR002889">
    <property type="entry name" value="WSC_carb-bd"/>
</dbReference>
<name>A0A6A6UB55_9PEZI</name>
<dbReference type="EMBL" id="MU004236">
    <property type="protein sequence ID" value="KAF2668677.1"/>
    <property type="molecule type" value="Genomic_DNA"/>
</dbReference>
<evidence type="ECO:0000313" key="4">
    <source>
        <dbReference type="Proteomes" id="UP000799302"/>
    </source>
</evidence>
<evidence type="ECO:0000313" key="3">
    <source>
        <dbReference type="EMBL" id="KAF2668677.1"/>
    </source>
</evidence>
<dbReference type="PROSITE" id="PS51212">
    <property type="entry name" value="WSC"/>
    <property type="match status" value="1"/>
</dbReference>
<proteinExistence type="predicted"/>
<dbReference type="OrthoDB" id="2019572at2759"/>
<protein>
    <recommendedName>
        <fullName evidence="2">WSC domain-containing protein</fullName>
    </recommendedName>
</protein>
<gene>
    <name evidence="3" type="ORF">BT63DRAFT_425962</name>
</gene>
<feature type="signal peptide" evidence="1">
    <location>
        <begin position="1"/>
        <end position="23"/>
    </location>
</feature>
<feature type="domain" description="WSC" evidence="2">
    <location>
        <begin position="26"/>
        <end position="114"/>
    </location>
</feature>
<evidence type="ECO:0000256" key="1">
    <source>
        <dbReference type="SAM" id="SignalP"/>
    </source>
</evidence>
<dbReference type="AlphaFoldDB" id="A0A6A6UB55"/>
<organism evidence="3 4">
    <name type="scientific">Microthyrium microscopicum</name>
    <dbReference type="NCBI Taxonomy" id="703497"/>
    <lineage>
        <taxon>Eukaryota</taxon>
        <taxon>Fungi</taxon>
        <taxon>Dikarya</taxon>
        <taxon>Ascomycota</taxon>
        <taxon>Pezizomycotina</taxon>
        <taxon>Dothideomycetes</taxon>
        <taxon>Dothideomycetes incertae sedis</taxon>
        <taxon>Microthyriales</taxon>
        <taxon>Microthyriaceae</taxon>
        <taxon>Microthyrium</taxon>
    </lineage>
</organism>
<reference evidence="3" key="1">
    <citation type="journal article" date="2020" name="Stud. Mycol.">
        <title>101 Dothideomycetes genomes: a test case for predicting lifestyles and emergence of pathogens.</title>
        <authorList>
            <person name="Haridas S."/>
            <person name="Albert R."/>
            <person name="Binder M."/>
            <person name="Bloem J."/>
            <person name="Labutti K."/>
            <person name="Salamov A."/>
            <person name="Andreopoulos B."/>
            <person name="Baker S."/>
            <person name="Barry K."/>
            <person name="Bills G."/>
            <person name="Bluhm B."/>
            <person name="Cannon C."/>
            <person name="Castanera R."/>
            <person name="Culley D."/>
            <person name="Daum C."/>
            <person name="Ezra D."/>
            <person name="Gonzalez J."/>
            <person name="Henrissat B."/>
            <person name="Kuo A."/>
            <person name="Liang C."/>
            <person name="Lipzen A."/>
            <person name="Lutzoni F."/>
            <person name="Magnuson J."/>
            <person name="Mondo S."/>
            <person name="Nolan M."/>
            <person name="Ohm R."/>
            <person name="Pangilinan J."/>
            <person name="Park H.-J."/>
            <person name="Ramirez L."/>
            <person name="Alfaro M."/>
            <person name="Sun H."/>
            <person name="Tritt A."/>
            <person name="Yoshinaga Y."/>
            <person name="Zwiers L.-H."/>
            <person name="Turgeon B."/>
            <person name="Goodwin S."/>
            <person name="Spatafora J."/>
            <person name="Crous P."/>
            <person name="Grigoriev I."/>
        </authorList>
    </citation>
    <scope>NUCLEOTIDE SEQUENCE</scope>
    <source>
        <strain evidence="3">CBS 115976</strain>
    </source>
</reference>
<keyword evidence="4" id="KW-1185">Reference proteome</keyword>
<accession>A0A6A6UB55</accession>
<sequence length="129" mass="14027">MHFPWLAYLATTALAFLGAPSTAQETSAYVGCYNYVPMHFQRSDIYQSVGYCRNTCFQLEHITMGLVNGTDCYCGDSLPPNDALVDGASCNNPCAGYPFQMCGGQNLWSVYQMTSESGGNAGQQGNDEF</sequence>
<dbReference type="Pfam" id="PF01822">
    <property type="entry name" value="WSC"/>
    <property type="match status" value="1"/>
</dbReference>
<keyword evidence="1" id="KW-0732">Signal</keyword>